<evidence type="ECO:0000313" key="6">
    <source>
        <dbReference type="Proteomes" id="UP000434957"/>
    </source>
</evidence>
<dbReference type="AlphaFoldDB" id="A0A6A4BGV2"/>
<proteinExistence type="predicted"/>
<sequence>MAPCWTNSVGPTLLIGLSTLGPLGHSNALQVGGVSNPNSRGMCWGFTQTLMNTSDLSQYLNLNN</sequence>
<keyword evidence="6" id="KW-1185">Reference proteome</keyword>
<dbReference type="EMBL" id="QXFV01013400">
    <property type="protein sequence ID" value="KAE8950896.1"/>
    <property type="molecule type" value="Genomic_DNA"/>
</dbReference>
<evidence type="ECO:0000313" key="3">
    <source>
        <dbReference type="EMBL" id="KAE8959425.1"/>
    </source>
</evidence>
<dbReference type="EMBL" id="QXFT01005000">
    <property type="protein sequence ID" value="KAE9274725.1"/>
    <property type="molecule type" value="Genomic_DNA"/>
</dbReference>
<dbReference type="Proteomes" id="UP000429607">
    <property type="component" value="Unassembled WGS sequence"/>
</dbReference>
<name>A0A6A4BGV2_9STRA</name>
<gene>
    <name evidence="2" type="ORF">PR001_g33959</name>
    <name evidence="3" type="ORF">PR002_g30544</name>
    <name evidence="4" type="ORF">PR003_g29524</name>
</gene>
<organism evidence="4 6">
    <name type="scientific">Phytophthora rubi</name>
    <dbReference type="NCBI Taxonomy" id="129364"/>
    <lineage>
        <taxon>Eukaryota</taxon>
        <taxon>Sar</taxon>
        <taxon>Stramenopiles</taxon>
        <taxon>Oomycota</taxon>
        <taxon>Peronosporomycetes</taxon>
        <taxon>Peronosporales</taxon>
        <taxon>Peronosporaceae</taxon>
        <taxon>Phytophthora</taxon>
    </lineage>
</organism>
<feature type="signal peptide" evidence="1">
    <location>
        <begin position="1"/>
        <end position="28"/>
    </location>
</feature>
<dbReference type="EMBL" id="QXFU01007030">
    <property type="protein sequence ID" value="KAE8959425.1"/>
    <property type="molecule type" value="Genomic_DNA"/>
</dbReference>
<keyword evidence="1" id="KW-0732">Signal</keyword>
<protein>
    <submittedName>
        <fullName evidence="4">Uncharacterized protein</fullName>
    </submittedName>
</protein>
<accession>A0A6A4BGV2</accession>
<evidence type="ECO:0000256" key="1">
    <source>
        <dbReference type="SAM" id="SignalP"/>
    </source>
</evidence>
<evidence type="ECO:0000313" key="5">
    <source>
        <dbReference type="Proteomes" id="UP000429607"/>
    </source>
</evidence>
<comment type="caution">
    <text evidence="4">The sequence shown here is derived from an EMBL/GenBank/DDBJ whole genome shotgun (WGS) entry which is preliminary data.</text>
</comment>
<evidence type="ECO:0000313" key="7">
    <source>
        <dbReference type="Proteomes" id="UP000435112"/>
    </source>
</evidence>
<evidence type="ECO:0000313" key="2">
    <source>
        <dbReference type="EMBL" id="KAE8950896.1"/>
    </source>
</evidence>
<evidence type="ECO:0000313" key="4">
    <source>
        <dbReference type="EMBL" id="KAE9274725.1"/>
    </source>
</evidence>
<feature type="chain" id="PRO_5036167089" evidence="1">
    <location>
        <begin position="29"/>
        <end position="64"/>
    </location>
</feature>
<reference evidence="4 6" key="1">
    <citation type="submission" date="2018-08" db="EMBL/GenBank/DDBJ databases">
        <title>Genomic investigation of the strawberry pathogen Phytophthora fragariae indicates pathogenicity is determined by transcriptional variation in three key races.</title>
        <authorList>
            <person name="Adams T.M."/>
            <person name="Armitage A.D."/>
            <person name="Sobczyk M.K."/>
            <person name="Bates H.J."/>
            <person name="Dunwell J.M."/>
            <person name="Nellist C.F."/>
            <person name="Harrison R.J."/>
        </authorList>
    </citation>
    <scope>NUCLEOTIDE SEQUENCE [LARGE SCALE GENOMIC DNA]</scope>
    <source>
        <strain evidence="2 5">SCRP249</strain>
        <strain evidence="3 7">SCRP324</strain>
        <strain evidence="4 6">SCRP333</strain>
    </source>
</reference>
<dbReference type="Proteomes" id="UP000435112">
    <property type="component" value="Unassembled WGS sequence"/>
</dbReference>
<dbReference type="Proteomes" id="UP000434957">
    <property type="component" value="Unassembled WGS sequence"/>
</dbReference>